<proteinExistence type="predicted"/>
<keyword evidence="4" id="KW-1185">Reference proteome</keyword>
<sequence>MEYNESLNSLIWTFAPKHLHAGVKVVEIATFLAVIIFNKGFMPIFKLMNVMGVSIGQQAVMYANSRNEARITRSERRSTNFSRDQRTNRREERSALQDFYEQEECPLYGPGLAD</sequence>
<protein>
    <submittedName>
        <fullName evidence="3">Uncharacterized protein</fullName>
    </submittedName>
</protein>
<evidence type="ECO:0000313" key="3">
    <source>
        <dbReference type="EMBL" id="EZA54841.1"/>
    </source>
</evidence>
<feature type="transmembrane region" description="Helical" evidence="2">
    <location>
        <begin position="20"/>
        <end position="38"/>
    </location>
</feature>
<dbReference type="EMBL" id="KK107238">
    <property type="protein sequence ID" value="EZA54841.1"/>
    <property type="molecule type" value="Genomic_DNA"/>
</dbReference>
<evidence type="ECO:0000256" key="2">
    <source>
        <dbReference type="SAM" id="Phobius"/>
    </source>
</evidence>
<evidence type="ECO:0000256" key="1">
    <source>
        <dbReference type="SAM" id="MobiDB-lite"/>
    </source>
</evidence>
<name>A0A026WGM1_OOCBI</name>
<gene>
    <name evidence="3" type="ORF">X777_05127</name>
</gene>
<organism evidence="3 4">
    <name type="scientific">Ooceraea biroi</name>
    <name type="common">Clonal raider ant</name>
    <name type="synonym">Cerapachys biroi</name>
    <dbReference type="NCBI Taxonomy" id="2015173"/>
    <lineage>
        <taxon>Eukaryota</taxon>
        <taxon>Metazoa</taxon>
        <taxon>Ecdysozoa</taxon>
        <taxon>Arthropoda</taxon>
        <taxon>Hexapoda</taxon>
        <taxon>Insecta</taxon>
        <taxon>Pterygota</taxon>
        <taxon>Neoptera</taxon>
        <taxon>Endopterygota</taxon>
        <taxon>Hymenoptera</taxon>
        <taxon>Apocrita</taxon>
        <taxon>Aculeata</taxon>
        <taxon>Formicoidea</taxon>
        <taxon>Formicidae</taxon>
        <taxon>Dorylinae</taxon>
        <taxon>Ooceraea</taxon>
    </lineage>
</organism>
<dbReference type="AlphaFoldDB" id="A0A026WGM1"/>
<evidence type="ECO:0000313" key="4">
    <source>
        <dbReference type="Proteomes" id="UP000053097"/>
    </source>
</evidence>
<keyword evidence="2" id="KW-0472">Membrane</keyword>
<feature type="region of interest" description="Disordered" evidence="1">
    <location>
        <begin position="71"/>
        <end position="95"/>
    </location>
</feature>
<dbReference type="Proteomes" id="UP000053097">
    <property type="component" value="Unassembled WGS sequence"/>
</dbReference>
<reference evidence="3 4" key="1">
    <citation type="journal article" date="2014" name="Curr. Biol.">
        <title>The genome of the clonal raider ant Cerapachys biroi.</title>
        <authorList>
            <person name="Oxley P.R."/>
            <person name="Ji L."/>
            <person name="Fetter-Pruneda I."/>
            <person name="McKenzie S.K."/>
            <person name="Li C."/>
            <person name="Hu H."/>
            <person name="Zhang G."/>
            <person name="Kronauer D.J."/>
        </authorList>
    </citation>
    <scope>NUCLEOTIDE SEQUENCE [LARGE SCALE GENOMIC DNA]</scope>
</reference>
<keyword evidence="2" id="KW-0812">Transmembrane</keyword>
<keyword evidence="2" id="KW-1133">Transmembrane helix</keyword>
<accession>A0A026WGM1</accession>